<dbReference type="AlphaFoldDB" id="A0AAW0DI65"/>
<proteinExistence type="predicted"/>
<evidence type="ECO:0000313" key="2">
    <source>
        <dbReference type="Proteomes" id="UP001383192"/>
    </source>
</evidence>
<evidence type="ECO:0000313" key="1">
    <source>
        <dbReference type="EMBL" id="KAK7050827.1"/>
    </source>
</evidence>
<name>A0AAW0DI65_9AGAR</name>
<gene>
    <name evidence="1" type="ORF">VNI00_004938</name>
</gene>
<comment type="caution">
    <text evidence="1">The sequence shown here is derived from an EMBL/GenBank/DDBJ whole genome shotgun (WGS) entry which is preliminary data.</text>
</comment>
<dbReference type="Proteomes" id="UP001383192">
    <property type="component" value="Unassembled WGS sequence"/>
</dbReference>
<evidence type="ECO:0008006" key="3">
    <source>
        <dbReference type="Google" id="ProtNLM"/>
    </source>
</evidence>
<protein>
    <recommendedName>
        <fullName evidence="3">Protein kinase domain-containing protein</fullName>
    </recommendedName>
</protein>
<reference evidence="1 2" key="1">
    <citation type="submission" date="2024-01" db="EMBL/GenBank/DDBJ databases">
        <title>A draft genome for a cacao thread blight-causing isolate of Paramarasmius palmivorus.</title>
        <authorList>
            <person name="Baruah I.K."/>
            <person name="Bukari Y."/>
            <person name="Amoako-Attah I."/>
            <person name="Meinhardt L.W."/>
            <person name="Bailey B.A."/>
            <person name="Cohen S.P."/>
        </authorList>
    </citation>
    <scope>NUCLEOTIDE SEQUENCE [LARGE SCALE GENOMIC DNA]</scope>
    <source>
        <strain evidence="1 2">GH-12</strain>
    </source>
</reference>
<accession>A0AAW0DI65</accession>
<dbReference type="EMBL" id="JAYKXP010000014">
    <property type="protein sequence ID" value="KAK7050827.1"/>
    <property type="molecule type" value="Genomic_DNA"/>
</dbReference>
<sequence>MSVDTVKVLFKGQSHPTTFTLSPPRNFSAPFKTLPTTSTLIASNPHIREFTQNTTSGTIYNWGKTTIWDYSFPIFFCHPESCSEERPIIILKTACHIDDGNKGYVEGNVESLEKEAVFYNESLASLQGLLVPHHYGMWQSDATEFAGVMRCEILEYCGRNLSCAPGWTCSVEQRNQIAEAAEKLHDWGICHYQLTDDELLRHTLWRETDQQPVFIDFVKAVDAEECTRMIPLCPMRPYHWLKGSICEELQEIGTFLKLRGRLDGYSEELLKKAMDWLAGQKHCWENGDDFDWAIKEEKHREQKKLLQEWAKEENVEPRIVRYSRQ</sequence>
<organism evidence="1 2">
    <name type="scientific">Paramarasmius palmivorus</name>
    <dbReference type="NCBI Taxonomy" id="297713"/>
    <lineage>
        <taxon>Eukaryota</taxon>
        <taxon>Fungi</taxon>
        <taxon>Dikarya</taxon>
        <taxon>Basidiomycota</taxon>
        <taxon>Agaricomycotina</taxon>
        <taxon>Agaricomycetes</taxon>
        <taxon>Agaricomycetidae</taxon>
        <taxon>Agaricales</taxon>
        <taxon>Marasmiineae</taxon>
        <taxon>Marasmiaceae</taxon>
        <taxon>Paramarasmius</taxon>
    </lineage>
</organism>
<keyword evidence="2" id="KW-1185">Reference proteome</keyword>